<dbReference type="EMBL" id="CP013140">
    <property type="protein sequence ID" value="ALN58304.1"/>
    <property type="molecule type" value="Genomic_DNA"/>
</dbReference>
<evidence type="ECO:0000313" key="3">
    <source>
        <dbReference type="Proteomes" id="UP000061569"/>
    </source>
</evidence>
<evidence type="ECO:0000313" key="2">
    <source>
        <dbReference type="EMBL" id="ALN58304.1"/>
    </source>
</evidence>
<name>A0A0S2DIJ2_LYSEN</name>
<proteinExistence type="predicted"/>
<feature type="compositionally biased region" description="Low complexity" evidence="1">
    <location>
        <begin position="21"/>
        <end position="38"/>
    </location>
</feature>
<gene>
    <name evidence="2" type="ORF">GLE_2956</name>
</gene>
<evidence type="ECO:0000256" key="1">
    <source>
        <dbReference type="SAM" id="MobiDB-lite"/>
    </source>
</evidence>
<accession>A0A0S2DIJ2</accession>
<organism evidence="2 3">
    <name type="scientific">Lysobacter enzymogenes</name>
    <dbReference type="NCBI Taxonomy" id="69"/>
    <lineage>
        <taxon>Bacteria</taxon>
        <taxon>Pseudomonadati</taxon>
        <taxon>Pseudomonadota</taxon>
        <taxon>Gammaproteobacteria</taxon>
        <taxon>Lysobacterales</taxon>
        <taxon>Lysobacteraceae</taxon>
        <taxon>Lysobacter</taxon>
    </lineage>
</organism>
<dbReference type="KEGG" id="lez:GLE_2956"/>
<sequence length="38" mass="4226">MERRHERKGLRDHRRARARAGARVAGRRTAGNVAAGDS</sequence>
<dbReference type="STRING" id="69.GLE_2956"/>
<dbReference type="Proteomes" id="UP000061569">
    <property type="component" value="Chromosome"/>
</dbReference>
<reference evidence="2 3" key="1">
    <citation type="submission" date="2015-11" db="EMBL/GenBank/DDBJ databases">
        <title>Genome sequences of Lysobacter enzymogenes strain C3 and Lysobacter antibioticus ATCC 29479.</title>
        <authorList>
            <person name="Kobayashi D.Y."/>
        </authorList>
    </citation>
    <scope>NUCLEOTIDE SEQUENCE [LARGE SCALE GENOMIC DNA]</scope>
    <source>
        <strain evidence="2 3">C3</strain>
    </source>
</reference>
<protein>
    <submittedName>
        <fullName evidence="2">Uncharacterized protein</fullName>
    </submittedName>
</protein>
<feature type="compositionally biased region" description="Basic residues" evidence="1">
    <location>
        <begin position="1"/>
        <end position="20"/>
    </location>
</feature>
<dbReference type="AlphaFoldDB" id="A0A0S2DIJ2"/>
<feature type="region of interest" description="Disordered" evidence="1">
    <location>
        <begin position="1"/>
        <end position="38"/>
    </location>
</feature>